<protein>
    <submittedName>
        <fullName evidence="2">Membrane protein</fullName>
    </submittedName>
</protein>
<dbReference type="STRING" id="887062.HGR_13739"/>
<feature type="transmembrane region" description="Helical" evidence="1">
    <location>
        <begin position="40"/>
        <end position="57"/>
    </location>
</feature>
<accession>F3KWB0</accession>
<dbReference type="AlphaFoldDB" id="F3KWB0"/>
<evidence type="ECO:0000313" key="3">
    <source>
        <dbReference type="Proteomes" id="UP000016368"/>
    </source>
</evidence>
<proteinExistence type="predicted"/>
<keyword evidence="3" id="KW-1185">Reference proteome</keyword>
<dbReference type="eggNOG" id="COG4323">
    <property type="taxonomic scope" value="Bacteria"/>
</dbReference>
<dbReference type="EMBL" id="AEGR01000087">
    <property type="protein sequence ID" value="EGI75909.1"/>
    <property type="molecule type" value="Genomic_DNA"/>
</dbReference>
<gene>
    <name evidence="2" type="ORF">HGR_13739</name>
</gene>
<sequence>MNHATHEAVPGSVDPRAFKRFADFYPFYLGEHRNRTCRRLHFTGSSLALVCLGLLLATGTWFWLALGLVCGYGFAWVGHFVFEKNKPASFQRPLYSFMGDWVMYKDIWTGKIPF</sequence>
<dbReference type="OrthoDB" id="7356072at2"/>
<name>F3KWB0_9BURK</name>
<feature type="transmembrane region" description="Helical" evidence="1">
    <location>
        <begin position="63"/>
        <end position="82"/>
    </location>
</feature>
<evidence type="ECO:0000256" key="1">
    <source>
        <dbReference type="SAM" id="Phobius"/>
    </source>
</evidence>
<dbReference type="PANTHER" id="PTHR34205:SF2">
    <property type="entry name" value="DUF962 DOMAIN-CONTAINING PROTEIN"/>
    <property type="match status" value="1"/>
</dbReference>
<dbReference type="PANTHER" id="PTHR34205">
    <property type="entry name" value="TRANSMEMBRANE PROTEIN"/>
    <property type="match status" value="1"/>
</dbReference>
<organism evidence="2 3">
    <name type="scientific">Hylemonella gracilis ATCC 19624</name>
    <dbReference type="NCBI Taxonomy" id="887062"/>
    <lineage>
        <taxon>Bacteria</taxon>
        <taxon>Pseudomonadati</taxon>
        <taxon>Pseudomonadota</taxon>
        <taxon>Betaproteobacteria</taxon>
        <taxon>Burkholderiales</taxon>
        <taxon>Comamonadaceae</taxon>
        <taxon>Hylemonella</taxon>
    </lineage>
</organism>
<dbReference type="RefSeq" id="WP_006298851.1">
    <property type="nucleotide sequence ID" value="NZ_AEGR01000087.1"/>
</dbReference>
<dbReference type="InterPro" id="IPR009305">
    <property type="entry name" value="Mpo1-like"/>
</dbReference>
<reference evidence="2 3" key="1">
    <citation type="journal article" date="2011" name="EMBO J.">
        <title>Structural diversity of bacterial flagellar motors.</title>
        <authorList>
            <person name="Chen S."/>
            <person name="Beeby M."/>
            <person name="Murphy G.E."/>
            <person name="Leadbetter J.R."/>
            <person name="Hendrixson D.R."/>
            <person name="Briegel A."/>
            <person name="Li Z."/>
            <person name="Shi J."/>
            <person name="Tocheva E.I."/>
            <person name="Muller A."/>
            <person name="Dobro M.J."/>
            <person name="Jensen G.J."/>
        </authorList>
    </citation>
    <scope>NUCLEOTIDE SEQUENCE [LARGE SCALE GENOMIC DNA]</scope>
    <source>
        <strain evidence="2 3">ATCC 19624</strain>
    </source>
</reference>
<keyword evidence="1" id="KW-0472">Membrane</keyword>
<dbReference type="Proteomes" id="UP000016368">
    <property type="component" value="Unassembled WGS sequence"/>
</dbReference>
<dbReference type="Pfam" id="PF06127">
    <property type="entry name" value="Mpo1-like"/>
    <property type="match status" value="1"/>
</dbReference>
<evidence type="ECO:0000313" key="2">
    <source>
        <dbReference type="EMBL" id="EGI75909.1"/>
    </source>
</evidence>
<keyword evidence="1" id="KW-1133">Transmembrane helix</keyword>
<keyword evidence="1" id="KW-0812">Transmembrane</keyword>
<comment type="caution">
    <text evidence="2">The sequence shown here is derived from an EMBL/GenBank/DDBJ whole genome shotgun (WGS) entry which is preliminary data.</text>
</comment>